<name>A0ABR2PHJ1_9ROSI</name>
<comment type="caution">
    <text evidence="1">The sequence shown here is derived from an EMBL/GenBank/DDBJ whole genome shotgun (WGS) entry which is preliminary data.</text>
</comment>
<organism evidence="1 2">
    <name type="scientific">Hibiscus sabdariffa</name>
    <name type="common">roselle</name>
    <dbReference type="NCBI Taxonomy" id="183260"/>
    <lineage>
        <taxon>Eukaryota</taxon>
        <taxon>Viridiplantae</taxon>
        <taxon>Streptophyta</taxon>
        <taxon>Embryophyta</taxon>
        <taxon>Tracheophyta</taxon>
        <taxon>Spermatophyta</taxon>
        <taxon>Magnoliopsida</taxon>
        <taxon>eudicotyledons</taxon>
        <taxon>Gunneridae</taxon>
        <taxon>Pentapetalae</taxon>
        <taxon>rosids</taxon>
        <taxon>malvids</taxon>
        <taxon>Malvales</taxon>
        <taxon>Malvaceae</taxon>
        <taxon>Malvoideae</taxon>
        <taxon>Hibiscus</taxon>
    </lineage>
</organism>
<evidence type="ECO:0008006" key="3">
    <source>
        <dbReference type="Google" id="ProtNLM"/>
    </source>
</evidence>
<evidence type="ECO:0000313" key="2">
    <source>
        <dbReference type="Proteomes" id="UP001396334"/>
    </source>
</evidence>
<protein>
    <recommendedName>
        <fullName evidence="3">Nudix hydrolase domain-containing protein</fullName>
    </recommendedName>
</protein>
<dbReference type="EMBL" id="JBBPBN010000060">
    <property type="protein sequence ID" value="KAK8987736.1"/>
    <property type="molecule type" value="Genomic_DNA"/>
</dbReference>
<dbReference type="Proteomes" id="UP001396334">
    <property type="component" value="Unassembled WGS sequence"/>
</dbReference>
<keyword evidence="2" id="KW-1185">Reference proteome</keyword>
<sequence length="76" mass="8922">MELREESGVPVTPPITEHQQKIYWVAEEHMKRELKDMEDNWDKCRWKLLEDEQDADVLVGSVSLPLCCVKEVLVLL</sequence>
<proteinExistence type="predicted"/>
<gene>
    <name evidence="1" type="ORF">V6N11_027479</name>
</gene>
<accession>A0ABR2PHJ1</accession>
<reference evidence="1 2" key="1">
    <citation type="journal article" date="2024" name="G3 (Bethesda)">
        <title>Genome assembly of Hibiscus sabdariffa L. provides insights into metabolisms of medicinal natural products.</title>
        <authorList>
            <person name="Kim T."/>
        </authorList>
    </citation>
    <scope>NUCLEOTIDE SEQUENCE [LARGE SCALE GENOMIC DNA]</scope>
    <source>
        <strain evidence="1">TK-2024</strain>
        <tissue evidence="1">Old leaves</tissue>
    </source>
</reference>
<evidence type="ECO:0000313" key="1">
    <source>
        <dbReference type="EMBL" id="KAK8987736.1"/>
    </source>
</evidence>